<sequence length="564" mass="60636">MGDGWLRTAVVGAALALLASACANPENQAGTSEPVDLLRGRDWAHFAGAEVRADGVRITPLDRKIVRGDGSGDQANPPVNLRGPRLKVDGDFELTATMRDIGSRGAYLQVYSGVPVVYDGWRYEPPSLRFGIAGGKLQVAVWDGRADKPVQARAFGSDLAGTAVIRMRTNGNIAVLSIDGKEVGSVPDGDIFDGATVWFGADAEPDGGWTLAGLTAQAEPGRRLTVLNSPALQEESSGRSLRAAAAALPRPIEMGSALMSGPLLADVDYRAFAAAQYGALTPQNELQAQVVQPRRGVFAFAEADTLVDFARVNAMKVRGRPLVWHDGLPQWMREASGAAAVRPILLEHIDAVVGHFRGRVAEWDVVSEPISADSADFGSGGTGIRRSVWSQALGEQYIDEAFRRARAADPQAALYLDEYGVEADGPRWDALLALVTRLKERGAPIDGVGFQSHESTEGQRVSADTFRKHVRALAALGVRSRVSQMDVLVEFDEHDVQAKQFAQRLAVCREEPTCVAFETWGFTDKYGPAATPRKYPPASGDALPLDARMRPKAAYTALLDELTR</sequence>
<evidence type="ECO:0000313" key="12">
    <source>
        <dbReference type="EMBL" id="RJO73976.1"/>
    </source>
</evidence>
<evidence type="ECO:0000256" key="8">
    <source>
        <dbReference type="ARBA" id="ARBA00023326"/>
    </source>
</evidence>
<dbReference type="GO" id="GO:0031176">
    <property type="term" value="F:endo-1,4-beta-xylanase activity"/>
    <property type="evidence" value="ECO:0007669"/>
    <property type="project" value="UniProtKB-EC"/>
</dbReference>
<evidence type="ECO:0000256" key="6">
    <source>
        <dbReference type="ARBA" id="ARBA00023277"/>
    </source>
</evidence>
<comment type="similarity">
    <text evidence="2 9">Belongs to the glycosyl hydrolase 10 (cellulase F) family.</text>
</comment>
<dbReference type="OrthoDB" id="9815836at2"/>
<dbReference type="AlphaFoldDB" id="A0A3A4KEF2"/>
<evidence type="ECO:0000256" key="10">
    <source>
        <dbReference type="SAM" id="SignalP"/>
    </source>
</evidence>
<dbReference type="Proteomes" id="UP000266677">
    <property type="component" value="Unassembled WGS sequence"/>
</dbReference>
<keyword evidence="3" id="KW-0858">Xylan degradation</keyword>
<evidence type="ECO:0000256" key="5">
    <source>
        <dbReference type="ARBA" id="ARBA00022801"/>
    </source>
</evidence>
<keyword evidence="4 10" id="KW-0732">Signal</keyword>
<feature type="chain" id="PRO_5039296841" description="Beta-xylanase" evidence="10">
    <location>
        <begin position="24"/>
        <end position="564"/>
    </location>
</feature>
<proteinExistence type="inferred from homology"/>
<evidence type="ECO:0000256" key="7">
    <source>
        <dbReference type="ARBA" id="ARBA00023295"/>
    </source>
</evidence>
<dbReference type="PROSITE" id="PS51257">
    <property type="entry name" value="PROKAR_LIPOPROTEIN"/>
    <property type="match status" value="1"/>
</dbReference>
<keyword evidence="6 9" id="KW-0119">Carbohydrate metabolism</keyword>
<dbReference type="RefSeq" id="WP_120042381.1">
    <property type="nucleotide sequence ID" value="NZ_QZFU01000022.1"/>
</dbReference>
<evidence type="ECO:0000256" key="3">
    <source>
        <dbReference type="ARBA" id="ARBA00022651"/>
    </source>
</evidence>
<evidence type="ECO:0000259" key="11">
    <source>
        <dbReference type="PROSITE" id="PS51760"/>
    </source>
</evidence>
<evidence type="ECO:0000256" key="1">
    <source>
        <dbReference type="ARBA" id="ARBA00000681"/>
    </source>
</evidence>
<dbReference type="Gene3D" id="3.20.20.80">
    <property type="entry name" value="Glycosidases"/>
    <property type="match status" value="1"/>
</dbReference>
<dbReference type="PRINTS" id="PR00134">
    <property type="entry name" value="GLHYDRLASE10"/>
</dbReference>
<evidence type="ECO:0000256" key="9">
    <source>
        <dbReference type="RuleBase" id="RU361174"/>
    </source>
</evidence>
<feature type="signal peptide" evidence="10">
    <location>
        <begin position="1"/>
        <end position="23"/>
    </location>
</feature>
<dbReference type="PROSITE" id="PS51760">
    <property type="entry name" value="GH10_2"/>
    <property type="match status" value="1"/>
</dbReference>
<accession>A0A3A4KEF2</accession>
<name>A0A3A4KEF2_9NOCA</name>
<evidence type="ECO:0000256" key="4">
    <source>
        <dbReference type="ARBA" id="ARBA00022729"/>
    </source>
</evidence>
<dbReference type="PANTHER" id="PTHR31490:SF88">
    <property type="entry name" value="BETA-XYLANASE"/>
    <property type="match status" value="1"/>
</dbReference>
<dbReference type="PANTHER" id="PTHR31490">
    <property type="entry name" value="GLYCOSYL HYDROLASE"/>
    <property type="match status" value="1"/>
</dbReference>
<dbReference type="SUPFAM" id="SSF51445">
    <property type="entry name" value="(Trans)glycosidases"/>
    <property type="match status" value="1"/>
</dbReference>
<dbReference type="EMBL" id="QZFU01000022">
    <property type="protein sequence ID" value="RJO73976.1"/>
    <property type="molecule type" value="Genomic_DNA"/>
</dbReference>
<evidence type="ECO:0000313" key="13">
    <source>
        <dbReference type="Proteomes" id="UP000266677"/>
    </source>
</evidence>
<evidence type="ECO:0000256" key="2">
    <source>
        <dbReference type="ARBA" id="ARBA00007495"/>
    </source>
</evidence>
<keyword evidence="5 9" id="KW-0378">Hydrolase</keyword>
<comment type="caution">
    <text evidence="12">The sequence shown here is derived from an EMBL/GenBank/DDBJ whole genome shotgun (WGS) entry which is preliminary data.</text>
</comment>
<gene>
    <name evidence="12" type="ORF">D5S18_18830</name>
</gene>
<comment type="catalytic activity">
    <reaction evidence="1 9">
        <text>Endohydrolysis of (1-&gt;4)-beta-D-xylosidic linkages in xylans.</text>
        <dbReference type="EC" id="3.2.1.8"/>
    </reaction>
</comment>
<dbReference type="EC" id="3.2.1.8" evidence="9"/>
<keyword evidence="8 9" id="KW-0624">Polysaccharide degradation</keyword>
<keyword evidence="7 9" id="KW-0326">Glycosidase</keyword>
<reference evidence="12 13" key="1">
    <citation type="submission" date="2018-09" db="EMBL/GenBank/DDBJ databases">
        <title>YIM PH21274 draft genome.</title>
        <authorList>
            <person name="Miao C."/>
        </authorList>
    </citation>
    <scope>NUCLEOTIDE SEQUENCE [LARGE SCALE GENOMIC DNA]</scope>
    <source>
        <strain evidence="12 13">YIM PH 21724</strain>
    </source>
</reference>
<dbReference type="InterPro" id="IPR017853">
    <property type="entry name" value="GH"/>
</dbReference>
<keyword evidence="13" id="KW-1185">Reference proteome</keyword>
<feature type="domain" description="GH10" evidence="11">
    <location>
        <begin position="235"/>
        <end position="561"/>
    </location>
</feature>
<dbReference type="InterPro" id="IPR001000">
    <property type="entry name" value="GH10_dom"/>
</dbReference>
<protein>
    <recommendedName>
        <fullName evidence="9">Beta-xylanase</fullName>
        <ecNumber evidence="9">3.2.1.8</ecNumber>
    </recommendedName>
</protein>
<dbReference type="InterPro" id="IPR044846">
    <property type="entry name" value="GH10"/>
</dbReference>
<dbReference type="SMART" id="SM00633">
    <property type="entry name" value="Glyco_10"/>
    <property type="match status" value="1"/>
</dbReference>
<dbReference type="Pfam" id="PF00331">
    <property type="entry name" value="Glyco_hydro_10"/>
    <property type="match status" value="1"/>
</dbReference>
<organism evidence="12 13">
    <name type="scientific">Nocardia panacis</name>
    <dbReference type="NCBI Taxonomy" id="2340916"/>
    <lineage>
        <taxon>Bacteria</taxon>
        <taxon>Bacillati</taxon>
        <taxon>Actinomycetota</taxon>
        <taxon>Actinomycetes</taxon>
        <taxon>Mycobacteriales</taxon>
        <taxon>Nocardiaceae</taxon>
        <taxon>Nocardia</taxon>
    </lineage>
</organism>
<dbReference type="GO" id="GO:0045493">
    <property type="term" value="P:xylan catabolic process"/>
    <property type="evidence" value="ECO:0007669"/>
    <property type="project" value="UniProtKB-KW"/>
</dbReference>